<feature type="compositionally biased region" description="Basic and acidic residues" evidence="2">
    <location>
        <begin position="229"/>
        <end position="239"/>
    </location>
</feature>
<feature type="region of interest" description="Disordered" evidence="2">
    <location>
        <begin position="226"/>
        <end position="252"/>
    </location>
</feature>
<accession>A0A6A7BZF3</accession>
<dbReference type="EMBL" id="MU005980">
    <property type="protein sequence ID" value="KAF2860574.1"/>
    <property type="molecule type" value="Genomic_DNA"/>
</dbReference>
<dbReference type="PANTHER" id="PTHR47789">
    <property type="entry name" value="LAS SEVENTEEN-BINDING PROTEIN 5"/>
    <property type="match status" value="1"/>
</dbReference>
<dbReference type="GO" id="GO:0043130">
    <property type="term" value="F:ubiquitin binding"/>
    <property type="evidence" value="ECO:0007669"/>
    <property type="project" value="InterPro"/>
</dbReference>
<dbReference type="PANTHER" id="PTHR47789:SF1">
    <property type="entry name" value="LAS SEVENTEEN-BINDING PROTEIN 5"/>
    <property type="match status" value="1"/>
</dbReference>
<dbReference type="GO" id="GO:0007015">
    <property type="term" value="P:actin filament organization"/>
    <property type="evidence" value="ECO:0007669"/>
    <property type="project" value="InterPro"/>
</dbReference>
<dbReference type="PROSITE" id="PS50179">
    <property type="entry name" value="VHS"/>
    <property type="match status" value="1"/>
</dbReference>
<dbReference type="GO" id="GO:0030479">
    <property type="term" value="C:actin cortical patch"/>
    <property type="evidence" value="ECO:0007669"/>
    <property type="project" value="TreeGrafter"/>
</dbReference>
<dbReference type="Pfam" id="PF00790">
    <property type="entry name" value="VHS"/>
    <property type="match status" value="1"/>
</dbReference>
<proteinExistence type="predicted"/>
<dbReference type="InterPro" id="IPR008942">
    <property type="entry name" value="ENTH_VHS"/>
</dbReference>
<dbReference type="Proteomes" id="UP000799421">
    <property type="component" value="Unassembled WGS sequence"/>
</dbReference>
<dbReference type="SUPFAM" id="SSF48464">
    <property type="entry name" value="ENTH/VHS domain"/>
    <property type="match status" value="1"/>
</dbReference>
<name>A0A6A7BZF3_9PEZI</name>
<evidence type="ECO:0000259" key="3">
    <source>
        <dbReference type="PROSITE" id="PS50179"/>
    </source>
</evidence>
<dbReference type="InterPro" id="IPR002014">
    <property type="entry name" value="VHS_dom"/>
</dbReference>
<evidence type="ECO:0000313" key="4">
    <source>
        <dbReference type="EMBL" id="KAF2860574.1"/>
    </source>
</evidence>
<dbReference type="GO" id="GO:0006897">
    <property type="term" value="P:endocytosis"/>
    <property type="evidence" value="ECO:0007669"/>
    <property type="project" value="InterPro"/>
</dbReference>
<protein>
    <recommendedName>
        <fullName evidence="3">VHS domain-containing protein</fullName>
    </recommendedName>
</protein>
<evidence type="ECO:0000256" key="1">
    <source>
        <dbReference type="ARBA" id="ARBA00011446"/>
    </source>
</evidence>
<feature type="domain" description="VHS" evidence="3">
    <location>
        <begin position="41"/>
        <end position="162"/>
    </location>
</feature>
<dbReference type="Gene3D" id="1.25.40.90">
    <property type="match status" value="1"/>
</dbReference>
<reference evidence="4" key="1">
    <citation type="journal article" date="2020" name="Stud. Mycol.">
        <title>101 Dothideomycetes genomes: a test case for predicting lifestyles and emergence of pathogens.</title>
        <authorList>
            <person name="Haridas S."/>
            <person name="Albert R."/>
            <person name="Binder M."/>
            <person name="Bloem J."/>
            <person name="Labutti K."/>
            <person name="Salamov A."/>
            <person name="Andreopoulos B."/>
            <person name="Baker S."/>
            <person name="Barry K."/>
            <person name="Bills G."/>
            <person name="Bluhm B."/>
            <person name="Cannon C."/>
            <person name="Castanera R."/>
            <person name="Culley D."/>
            <person name="Daum C."/>
            <person name="Ezra D."/>
            <person name="Gonzalez J."/>
            <person name="Henrissat B."/>
            <person name="Kuo A."/>
            <person name="Liang C."/>
            <person name="Lipzen A."/>
            <person name="Lutzoni F."/>
            <person name="Magnuson J."/>
            <person name="Mondo S."/>
            <person name="Nolan M."/>
            <person name="Ohm R."/>
            <person name="Pangilinan J."/>
            <person name="Park H.-J."/>
            <person name="Ramirez L."/>
            <person name="Alfaro M."/>
            <person name="Sun H."/>
            <person name="Tritt A."/>
            <person name="Yoshinaga Y."/>
            <person name="Zwiers L.-H."/>
            <person name="Turgeon B."/>
            <person name="Goodwin S."/>
            <person name="Spatafora J."/>
            <person name="Crous P."/>
            <person name="Grigoriev I."/>
        </authorList>
    </citation>
    <scope>NUCLEOTIDE SEQUENCE</scope>
    <source>
        <strain evidence="4">CBS 480.64</strain>
    </source>
</reference>
<sequence length="252" mass="28201">MSDVGHELEQHFQNDELLALLKGIANMGPDLDPVTGQIDILVKPYHAEEDLSGISTIVDEIRQHPQTGANEAAWKIHKILQESDRHQKIRAIFILDSLLSSVDFELQDGFVDAELLNRLLRIGIVGPEPDVKRKLQQVMLSWSIVHKDNVKLRRFSQLFNMLPFETRVVDPNAAAQPSQQEESPQQIAAHTAWTGTAWTGTAWTGTDWTGTDWSSAGWSITAWTNTDRGSSDWSDKTKNSSDWNCTAQSNTA</sequence>
<dbReference type="GO" id="GO:0035091">
    <property type="term" value="F:phosphatidylinositol binding"/>
    <property type="evidence" value="ECO:0007669"/>
    <property type="project" value="InterPro"/>
</dbReference>
<dbReference type="GO" id="GO:0007034">
    <property type="term" value="P:vacuolar transport"/>
    <property type="evidence" value="ECO:0007669"/>
    <property type="project" value="UniProtKB-ARBA"/>
</dbReference>
<organism evidence="4 5">
    <name type="scientific">Piedraia hortae CBS 480.64</name>
    <dbReference type="NCBI Taxonomy" id="1314780"/>
    <lineage>
        <taxon>Eukaryota</taxon>
        <taxon>Fungi</taxon>
        <taxon>Dikarya</taxon>
        <taxon>Ascomycota</taxon>
        <taxon>Pezizomycotina</taxon>
        <taxon>Dothideomycetes</taxon>
        <taxon>Dothideomycetidae</taxon>
        <taxon>Capnodiales</taxon>
        <taxon>Piedraiaceae</taxon>
        <taxon>Piedraia</taxon>
    </lineage>
</organism>
<dbReference type="InterPro" id="IPR045007">
    <property type="entry name" value="LSB5"/>
</dbReference>
<keyword evidence="5" id="KW-1185">Reference proteome</keyword>
<feature type="compositionally biased region" description="Polar residues" evidence="2">
    <location>
        <begin position="240"/>
        <end position="252"/>
    </location>
</feature>
<gene>
    <name evidence="4" type="ORF">K470DRAFT_276863</name>
</gene>
<evidence type="ECO:0000313" key="5">
    <source>
        <dbReference type="Proteomes" id="UP000799421"/>
    </source>
</evidence>
<evidence type="ECO:0000256" key="2">
    <source>
        <dbReference type="SAM" id="MobiDB-lite"/>
    </source>
</evidence>
<dbReference type="GO" id="GO:0051666">
    <property type="term" value="P:actin cortical patch localization"/>
    <property type="evidence" value="ECO:0007669"/>
    <property type="project" value="TreeGrafter"/>
</dbReference>
<dbReference type="OrthoDB" id="10068368at2759"/>
<dbReference type="AlphaFoldDB" id="A0A6A7BZF3"/>
<comment type="subunit">
    <text evidence="1">Component of the ESCRT-0 complex composed of HSE1 and VPS27.</text>
</comment>